<dbReference type="Proteomes" id="UP001480595">
    <property type="component" value="Unassembled WGS sequence"/>
</dbReference>
<keyword evidence="2" id="KW-1185">Reference proteome</keyword>
<sequence length="168" mass="18954">MRDLEEAAVQNQICLVATLIKHFRARLSPDEYREGLTSALYAAAKGMDRFEQGYWSRGWHGYVNLPYPIIEHQSEVIDMLLRAGATLRQDPDRVEGPGLLAKTVERSPSNAILLLRRQMAEGVTDHRDVRSAMLDALRWYNSDQSSYGGEKARDFFAILIPLECASGV</sequence>
<evidence type="ECO:0000313" key="1">
    <source>
        <dbReference type="EMBL" id="KAK8079187.1"/>
    </source>
</evidence>
<name>A0ABR1W6S1_9PEZI</name>
<dbReference type="EMBL" id="JAQQWL010000003">
    <property type="protein sequence ID" value="KAK8079187.1"/>
    <property type="molecule type" value="Genomic_DNA"/>
</dbReference>
<proteinExistence type="predicted"/>
<dbReference type="RefSeq" id="XP_066720258.1">
    <property type="nucleotide sequence ID" value="XM_066854403.1"/>
</dbReference>
<protein>
    <submittedName>
        <fullName evidence="1">Uncharacterized protein</fullName>
    </submittedName>
</protein>
<comment type="caution">
    <text evidence="1">The sequence shown here is derived from an EMBL/GenBank/DDBJ whole genome shotgun (WGS) entry which is preliminary data.</text>
</comment>
<evidence type="ECO:0000313" key="2">
    <source>
        <dbReference type="Proteomes" id="UP001480595"/>
    </source>
</evidence>
<dbReference type="GeneID" id="92087466"/>
<accession>A0ABR1W6S1</accession>
<gene>
    <name evidence="1" type="ORF">PG994_002994</name>
</gene>
<organism evidence="1 2">
    <name type="scientific">Apiospora phragmitis</name>
    <dbReference type="NCBI Taxonomy" id="2905665"/>
    <lineage>
        <taxon>Eukaryota</taxon>
        <taxon>Fungi</taxon>
        <taxon>Dikarya</taxon>
        <taxon>Ascomycota</taxon>
        <taxon>Pezizomycotina</taxon>
        <taxon>Sordariomycetes</taxon>
        <taxon>Xylariomycetidae</taxon>
        <taxon>Amphisphaeriales</taxon>
        <taxon>Apiosporaceae</taxon>
        <taxon>Apiospora</taxon>
    </lineage>
</organism>
<reference evidence="1 2" key="1">
    <citation type="submission" date="2023-01" db="EMBL/GenBank/DDBJ databases">
        <title>Analysis of 21 Apiospora genomes using comparative genomics revels a genus with tremendous synthesis potential of carbohydrate active enzymes and secondary metabolites.</title>
        <authorList>
            <person name="Sorensen T."/>
        </authorList>
    </citation>
    <scope>NUCLEOTIDE SEQUENCE [LARGE SCALE GENOMIC DNA]</scope>
    <source>
        <strain evidence="1 2">CBS 135458</strain>
    </source>
</reference>